<accession>E9I4G2</accession>
<dbReference type="EMBL" id="GL735030">
    <property type="protein sequence ID" value="EFX61118.1"/>
    <property type="molecule type" value="Genomic_DNA"/>
</dbReference>
<keyword evidence="3" id="KW-1185">Reference proteome</keyword>
<reference evidence="2 3" key="1">
    <citation type="journal article" date="2011" name="Science">
        <title>The ecoresponsive genome of Daphnia pulex.</title>
        <authorList>
            <person name="Colbourne J.K."/>
            <person name="Pfrender M.E."/>
            <person name="Gilbert D."/>
            <person name="Thomas W.K."/>
            <person name="Tucker A."/>
            <person name="Oakley T.H."/>
            <person name="Tokishita S."/>
            <person name="Aerts A."/>
            <person name="Arnold G.J."/>
            <person name="Basu M.K."/>
            <person name="Bauer D.J."/>
            <person name="Caceres C.E."/>
            <person name="Carmel L."/>
            <person name="Casola C."/>
            <person name="Choi J.H."/>
            <person name="Detter J.C."/>
            <person name="Dong Q."/>
            <person name="Dusheyko S."/>
            <person name="Eads B.D."/>
            <person name="Frohlich T."/>
            <person name="Geiler-Samerotte K.A."/>
            <person name="Gerlach D."/>
            <person name="Hatcher P."/>
            <person name="Jogdeo S."/>
            <person name="Krijgsveld J."/>
            <person name="Kriventseva E.V."/>
            <person name="Kultz D."/>
            <person name="Laforsch C."/>
            <person name="Lindquist E."/>
            <person name="Lopez J."/>
            <person name="Manak J.R."/>
            <person name="Muller J."/>
            <person name="Pangilinan J."/>
            <person name="Patwardhan R.P."/>
            <person name="Pitluck S."/>
            <person name="Pritham E.J."/>
            <person name="Rechtsteiner A."/>
            <person name="Rho M."/>
            <person name="Rogozin I.B."/>
            <person name="Sakarya O."/>
            <person name="Salamov A."/>
            <person name="Schaack S."/>
            <person name="Shapiro H."/>
            <person name="Shiga Y."/>
            <person name="Skalitzky C."/>
            <person name="Smith Z."/>
            <person name="Souvorov A."/>
            <person name="Sung W."/>
            <person name="Tang Z."/>
            <person name="Tsuchiya D."/>
            <person name="Tu H."/>
            <person name="Vos H."/>
            <person name="Wang M."/>
            <person name="Wolf Y.I."/>
            <person name="Yamagata H."/>
            <person name="Yamada T."/>
            <person name="Ye Y."/>
            <person name="Shaw J.R."/>
            <person name="Andrews J."/>
            <person name="Crease T.J."/>
            <person name="Tang H."/>
            <person name="Lucas S.M."/>
            <person name="Robertson H.M."/>
            <person name="Bork P."/>
            <person name="Koonin E.V."/>
            <person name="Zdobnov E.M."/>
            <person name="Grigoriev I.V."/>
            <person name="Lynch M."/>
            <person name="Boore J.L."/>
        </authorList>
    </citation>
    <scope>NUCLEOTIDE SEQUENCE [LARGE SCALE GENOMIC DNA]</scope>
</reference>
<evidence type="ECO:0000256" key="1">
    <source>
        <dbReference type="SAM" id="MobiDB-lite"/>
    </source>
</evidence>
<dbReference type="AlphaFoldDB" id="E9I4G2"/>
<organism evidence="2 3">
    <name type="scientific">Daphnia pulex</name>
    <name type="common">Water flea</name>
    <dbReference type="NCBI Taxonomy" id="6669"/>
    <lineage>
        <taxon>Eukaryota</taxon>
        <taxon>Metazoa</taxon>
        <taxon>Ecdysozoa</taxon>
        <taxon>Arthropoda</taxon>
        <taxon>Crustacea</taxon>
        <taxon>Branchiopoda</taxon>
        <taxon>Diplostraca</taxon>
        <taxon>Cladocera</taxon>
        <taxon>Anomopoda</taxon>
        <taxon>Daphniidae</taxon>
        <taxon>Daphnia</taxon>
    </lineage>
</organism>
<proteinExistence type="predicted"/>
<gene>
    <name evidence="2" type="ORF">DAPPUDRAFT_340614</name>
</gene>
<feature type="region of interest" description="Disordered" evidence="1">
    <location>
        <begin position="1"/>
        <end position="192"/>
    </location>
</feature>
<feature type="compositionally biased region" description="Basic and acidic residues" evidence="1">
    <location>
        <begin position="223"/>
        <end position="247"/>
    </location>
</feature>
<dbReference type="HOGENOM" id="CLU_1066583_0_0_1"/>
<dbReference type="InParanoid" id="E9I4G2"/>
<sequence length="261" mass="29613">MLWKDEACPEIEKPAEIKDPRFKSISTQVTEGAEEDEKLNSEESSISSDSNEDEDDEINSEESSISSDSNEDGWETFSNESDSIETENEENVNDVGLTDEENSSLEKNNAEKETTNRRGPTTTNRRQRLTDEGNSNLEKNNAKKETTKVNANEKEKGLHTGRKSTSKEKKGSNIQKAKNRNSRSYRERVSPFPPSPVLADIIFHAPSTPTQPLQANLHPVATAEKKKELKKKETRKVADSKYLNERPKRIRRSPIRYEAEM</sequence>
<evidence type="ECO:0000313" key="3">
    <source>
        <dbReference type="Proteomes" id="UP000000305"/>
    </source>
</evidence>
<dbReference type="PhylomeDB" id="E9I4G2"/>
<dbReference type="Proteomes" id="UP000000305">
    <property type="component" value="Unassembled WGS sequence"/>
</dbReference>
<protein>
    <submittedName>
        <fullName evidence="2">Uncharacterized protein</fullName>
    </submittedName>
</protein>
<feature type="compositionally biased region" description="Acidic residues" evidence="1">
    <location>
        <begin position="82"/>
        <end position="103"/>
    </location>
</feature>
<name>E9I4G2_DAPPU</name>
<feature type="compositionally biased region" description="Basic and acidic residues" evidence="1">
    <location>
        <begin position="140"/>
        <end position="158"/>
    </location>
</feature>
<feature type="compositionally biased region" description="Basic and acidic residues" evidence="1">
    <location>
        <begin position="1"/>
        <end position="22"/>
    </location>
</feature>
<dbReference type="KEGG" id="dpx:DAPPUDRAFT_340614"/>
<evidence type="ECO:0000313" key="2">
    <source>
        <dbReference type="EMBL" id="EFX61118.1"/>
    </source>
</evidence>
<feature type="region of interest" description="Disordered" evidence="1">
    <location>
        <begin position="222"/>
        <end position="261"/>
    </location>
</feature>
<feature type="compositionally biased region" description="Acidic residues" evidence="1">
    <location>
        <begin position="50"/>
        <end position="60"/>
    </location>
</feature>